<feature type="transmembrane region" description="Helical" evidence="1">
    <location>
        <begin position="65"/>
        <end position="88"/>
    </location>
</feature>
<keyword evidence="3" id="KW-1185">Reference proteome</keyword>
<dbReference type="RefSeq" id="XP_014561941.1">
    <property type="nucleotide sequence ID" value="XM_014706455.1"/>
</dbReference>
<sequence>QLHALSPPPFGLFVKYHIFTLLCYKLRSTVREPMHSYHSNGHAYKCFLFLLSICTYQNIHANMYIPSPFLPLTFFFPLIFLNTPFFFLHV</sequence>
<feature type="non-terminal residue" evidence="2">
    <location>
        <position position="1"/>
    </location>
</feature>
<dbReference type="Proteomes" id="UP000054337">
    <property type="component" value="Unassembled WGS sequence"/>
</dbReference>
<accession>W7EVX4</accession>
<reference evidence="2 3" key="1">
    <citation type="journal article" date="2013" name="PLoS Genet.">
        <title>Comparative genome structure, secondary metabolite, and effector coding capacity across Cochliobolus pathogens.</title>
        <authorList>
            <person name="Condon B.J."/>
            <person name="Leng Y."/>
            <person name="Wu D."/>
            <person name="Bushley K.E."/>
            <person name="Ohm R.A."/>
            <person name="Otillar R."/>
            <person name="Martin J."/>
            <person name="Schackwitz W."/>
            <person name="Grimwood J."/>
            <person name="MohdZainudin N."/>
            <person name="Xue C."/>
            <person name="Wang R."/>
            <person name="Manning V.A."/>
            <person name="Dhillon B."/>
            <person name="Tu Z.J."/>
            <person name="Steffenson B.J."/>
            <person name="Salamov A."/>
            <person name="Sun H."/>
            <person name="Lowry S."/>
            <person name="LaButti K."/>
            <person name="Han J."/>
            <person name="Copeland A."/>
            <person name="Lindquist E."/>
            <person name="Barry K."/>
            <person name="Schmutz J."/>
            <person name="Baker S.E."/>
            <person name="Ciuffetti L.M."/>
            <person name="Grigoriev I.V."/>
            <person name="Zhong S."/>
            <person name="Turgeon B.G."/>
        </authorList>
    </citation>
    <scope>NUCLEOTIDE SEQUENCE [LARGE SCALE GENOMIC DNA]</scope>
    <source>
        <strain evidence="2 3">FI3</strain>
    </source>
</reference>
<organism evidence="2 3">
    <name type="scientific">Bipolaris victoriae (strain FI3)</name>
    <name type="common">Victoria blight of oats agent</name>
    <name type="synonym">Cochliobolus victoriae</name>
    <dbReference type="NCBI Taxonomy" id="930091"/>
    <lineage>
        <taxon>Eukaryota</taxon>
        <taxon>Fungi</taxon>
        <taxon>Dikarya</taxon>
        <taxon>Ascomycota</taxon>
        <taxon>Pezizomycotina</taxon>
        <taxon>Dothideomycetes</taxon>
        <taxon>Pleosporomycetidae</taxon>
        <taxon>Pleosporales</taxon>
        <taxon>Pleosporineae</taxon>
        <taxon>Pleosporaceae</taxon>
        <taxon>Bipolaris</taxon>
    </lineage>
</organism>
<keyword evidence="1" id="KW-0472">Membrane</keyword>
<dbReference type="AlphaFoldDB" id="W7EVX4"/>
<proteinExistence type="predicted"/>
<dbReference type="EMBL" id="KI968694">
    <property type="protein sequence ID" value="EUN32326.1"/>
    <property type="molecule type" value="Genomic_DNA"/>
</dbReference>
<protein>
    <submittedName>
        <fullName evidence="2">Uncharacterized protein</fullName>
    </submittedName>
</protein>
<evidence type="ECO:0000313" key="3">
    <source>
        <dbReference type="Proteomes" id="UP000054337"/>
    </source>
</evidence>
<keyword evidence="1" id="KW-1133">Transmembrane helix</keyword>
<gene>
    <name evidence="2" type="ORF">COCVIDRAFT_85607</name>
</gene>
<evidence type="ECO:0000313" key="2">
    <source>
        <dbReference type="EMBL" id="EUN32326.1"/>
    </source>
</evidence>
<dbReference type="GeneID" id="26258325"/>
<evidence type="ECO:0000256" key="1">
    <source>
        <dbReference type="SAM" id="Phobius"/>
    </source>
</evidence>
<keyword evidence="1" id="KW-0812">Transmembrane</keyword>
<dbReference type="HOGENOM" id="CLU_2446560_0_0_1"/>
<name>W7EVX4_BIPV3</name>